<dbReference type="GO" id="GO:0016209">
    <property type="term" value="F:antioxidant activity"/>
    <property type="evidence" value="ECO:0007669"/>
    <property type="project" value="InterPro"/>
</dbReference>
<dbReference type="AlphaFoldDB" id="A0A8I0CPA2"/>
<dbReference type="GO" id="GO:0017004">
    <property type="term" value="P:cytochrome complex assembly"/>
    <property type="evidence" value="ECO:0007669"/>
    <property type="project" value="InterPro"/>
</dbReference>
<dbReference type="Pfam" id="PF00578">
    <property type="entry name" value="AhpC-TSA"/>
    <property type="match status" value="1"/>
</dbReference>
<feature type="transmembrane region" description="Helical" evidence="7">
    <location>
        <begin position="40"/>
        <end position="64"/>
    </location>
</feature>
<reference evidence="9" key="1">
    <citation type="submission" date="2020-08" db="EMBL/GenBank/DDBJ databases">
        <title>Sequencing the genomes of 1000 actinobacteria strains.</title>
        <authorList>
            <person name="Klenk H.-P."/>
        </authorList>
    </citation>
    <scope>NUCLEOTIDE SEQUENCE</scope>
    <source>
        <strain evidence="9">DSM 20582</strain>
    </source>
</reference>
<dbReference type="Gene3D" id="3.40.30.10">
    <property type="entry name" value="Glutaredoxin"/>
    <property type="match status" value="1"/>
</dbReference>
<protein>
    <submittedName>
        <fullName evidence="9">Cytochrome c biogenesis protein CcdA/thiol-disulfide isomerase/thioredoxin</fullName>
    </submittedName>
</protein>
<dbReference type="GO" id="GO:0016491">
    <property type="term" value="F:oxidoreductase activity"/>
    <property type="evidence" value="ECO:0007669"/>
    <property type="project" value="InterPro"/>
</dbReference>
<dbReference type="RefSeq" id="WP_029158047.1">
    <property type="nucleotide sequence ID" value="NZ_AENJ01000403.1"/>
</dbReference>
<dbReference type="InterPro" id="IPR013766">
    <property type="entry name" value="Thioredoxin_domain"/>
</dbReference>
<evidence type="ECO:0000256" key="3">
    <source>
        <dbReference type="ARBA" id="ARBA00022692"/>
    </source>
</evidence>
<dbReference type="SUPFAM" id="SSF52833">
    <property type="entry name" value="Thioredoxin-like"/>
    <property type="match status" value="1"/>
</dbReference>
<organism evidence="9 10">
    <name type="scientific">Corynebacterium bovis DSM 20582 = CIP 54.80</name>
    <dbReference type="NCBI Taxonomy" id="927655"/>
    <lineage>
        <taxon>Bacteria</taxon>
        <taxon>Bacillati</taxon>
        <taxon>Actinomycetota</taxon>
        <taxon>Actinomycetes</taxon>
        <taxon>Mycobacteriales</taxon>
        <taxon>Corynebacteriaceae</taxon>
        <taxon>Corynebacterium</taxon>
    </lineage>
</organism>
<dbReference type="InterPro" id="IPR041017">
    <property type="entry name" value="Thioredoxin_10"/>
</dbReference>
<keyword evidence="5 7" id="KW-0472">Membrane</keyword>
<feature type="region of interest" description="Disordered" evidence="6">
    <location>
        <begin position="290"/>
        <end position="310"/>
    </location>
</feature>
<dbReference type="PANTHER" id="PTHR42852">
    <property type="entry name" value="THIOL:DISULFIDE INTERCHANGE PROTEIN DSBE"/>
    <property type="match status" value="1"/>
</dbReference>
<evidence type="ECO:0000313" key="10">
    <source>
        <dbReference type="Proteomes" id="UP000612712"/>
    </source>
</evidence>
<dbReference type="PROSITE" id="PS51352">
    <property type="entry name" value="THIOREDOXIN_2"/>
    <property type="match status" value="1"/>
</dbReference>
<dbReference type="GO" id="GO:0005886">
    <property type="term" value="C:plasma membrane"/>
    <property type="evidence" value="ECO:0007669"/>
    <property type="project" value="UniProtKB-SubCell"/>
</dbReference>
<feature type="transmembrane region" description="Helical" evidence="7">
    <location>
        <begin position="70"/>
        <end position="95"/>
    </location>
</feature>
<dbReference type="InterPro" id="IPR050553">
    <property type="entry name" value="Thioredoxin_ResA/DsbE_sf"/>
</dbReference>
<dbReference type="PANTHER" id="PTHR42852:SF13">
    <property type="entry name" value="PROTEIN DIPZ"/>
    <property type="match status" value="1"/>
</dbReference>
<feature type="compositionally biased region" description="Gly residues" evidence="6">
    <location>
        <begin position="245"/>
        <end position="262"/>
    </location>
</feature>
<evidence type="ECO:0000256" key="2">
    <source>
        <dbReference type="ARBA" id="ARBA00022475"/>
    </source>
</evidence>
<evidence type="ECO:0000256" key="5">
    <source>
        <dbReference type="ARBA" id="ARBA00023136"/>
    </source>
</evidence>
<dbReference type="InterPro" id="IPR003834">
    <property type="entry name" value="Cyt_c_assmbl_TM_dom"/>
</dbReference>
<evidence type="ECO:0000256" key="7">
    <source>
        <dbReference type="SAM" id="Phobius"/>
    </source>
</evidence>
<dbReference type="GO" id="GO:0016853">
    <property type="term" value="F:isomerase activity"/>
    <property type="evidence" value="ECO:0007669"/>
    <property type="project" value="UniProtKB-KW"/>
</dbReference>
<dbReference type="Pfam" id="PF02683">
    <property type="entry name" value="DsbD_TM"/>
    <property type="match status" value="1"/>
</dbReference>
<gene>
    <name evidence="9" type="ORF">FHU32_000972</name>
</gene>
<evidence type="ECO:0000256" key="6">
    <source>
        <dbReference type="SAM" id="MobiDB-lite"/>
    </source>
</evidence>
<feature type="transmembrane region" description="Helical" evidence="7">
    <location>
        <begin position="151"/>
        <end position="173"/>
    </location>
</feature>
<feature type="domain" description="Thioredoxin" evidence="8">
    <location>
        <begin position="276"/>
        <end position="430"/>
    </location>
</feature>
<feature type="transmembrane region" description="Helical" evidence="7">
    <location>
        <begin position="116"/>
        <end position="145"/>
    </location>
</feature>
<dbReference type="Gene3D" id="2.60.120.260">
    <property type="entry name" value="Galactose-binding domain-like"/>
    <property type="match status" value="1"/>
</dbReference>
<proteinExistence type="predicted"/>
<keyword evidence="4 7" id="KW-1133">Transmembrane helix</keyword>
<feature type="region of interest" description="Disordered" evidence="6">
    <location>
        <begin position="243"/>
        <end position="276"/>
    </location>
</feature>
<evidence type="ECO:0000256" key="1">
    <source>
        <dbReference type="ARBA" id="ARBA00004651"/>
    </source>
</evidence>
<dbReference type="InterPro" id="IPR036249">
    <property type="entry name" value="Thioredoxin-like_sf"/>
</dbReference>
<feature type="compositionally biased region" description="Gly residues" evidence="6">
    <location>
        <begin position="466"/>
        <end position="475"/>
    </location>
</feature>
<comment type="caution">
    <text evidence="9">The sequence shown here is derived from an EMBL/GenBank/DDBJ whole genome shotgun (WGS) entry which is preliminary data.</text>
</comment>
<evidence type="ECO:0000259" key="8">
    <source>
        <dbReference type="PROSITE" id="PS51352"/>
    </source>
</evidence>
<keyword evidence="9" id="KW-0413">Isomerase</keyword>
<dbReference type="EMBL" id="JACHWT010000003">
    <property type="protein sequence ID" value="MBB3115756.1"/>
    <property type="molecule type" value="Genomic_DNA"/>
</dbReference>
<dbReference type="Proteomes" id="UP000612712">
    <property type="component" value="Unassembled WGS sequence"/>
</dbReference>
<dbReference type="InterPro" id="IPR000866">
    <property type="entry name" value="AhpC/TSA"/>
</dbReference>
<dbReference type="Pfam" id="PF17991">
    <property type="entry name" value="Thioredoxin_10"/>
    <property type="match status" value="1"/>
</dbReference>
<accession>A0A8I0CPA2</accession>
<feature type="region of interest" description="Disordered" evidence="6">
    <location>
        <begin position="435"/>
        <end position="519"/>
    </location>
</feature>
<feature type="transmembrane region" description="Helical" evidence="7">
    <location>
        <begin position="193"/>
        <end position="211"/>
    </location>
</feature>
<evidence type="ECO:0000313" key="9">
    <source>
        <dbReference type="EMBL" id="MBB3115756.1"/>
    </source>
</evidence>
<comment type="subcellular location">
    <subcellularLocation>
        <location evidence="1">Cell membrane</location>
        <topology evidence="1">Multi-pass membrane protein</topology>
    </subcellularLocation>
</comment>
<evidence type="ECO:0000256" key="4">
    <source>
        <dbReference type="ARBA" id="ARBA00022989"/>
    </source>
</evidence>
<keyword evidence="2" id="KW-1003">Cell membrane</keyword>
<feature type="transmembrane region" description="Helical" evidence="7">
    <location>
        <begin position="6"/>
        <end position="31"/>
    </location>
</feature>
<feature type="compositionally biased region" description="Basic and acidic residues" evidence="6">
    <location>
        <begin position="492"/>
        <end position="502"/>
    </location>
</feature>
<sequence>MWELVLIGLIGGAVTGVSPCILPVLPVVLVVSGGDRRRPFAVALGIAVSFAAITLLGTVVLSALGLPGGVLRWVGIALLVAVGVGMIVPAVGELLERPFSRLRMPGWIDRRTRTGGGAGGFGVGLALGAVYVPCAGPVLAAVTVAGATGDIGWGTVALTVAFAVGACSPLLFFALAGNRIGQRAAVVRRHRTAVTRVAGAVVLLLAVALAADAPARLQRALPDWTAGVQRAFTDDAGVRRALGRVTGGHGADGDPGQGGAEGGSLDACRSASPDELRDCGPAPAFRGLEGWFNTDAPVDPRSPGGGTPGTGPAHVTLVDFWAYACINCQRANTHLTALSDRYRAHGLTVVGVHAPEYPFEQEAGNVRAAARDAGITYPVAQDNSFATWRAYGNRYWPAHYLVDHAGTVRQVHEGEGAYAETERLVRALIREADPGARLPAPVEPGGADGDDAARGGATGTSEAGAGTSGTAGTGGADRLTGGRNPETYLGAERSRFHTDHGHTAGTHSFPTDVPEPRRPRYTLTGDWRIDGQSVTPTGPAGLLLGVRGRIVQVVASGSGTLRTTLPDGSTRNIPVPSTPGSVDLVSGPTVTEGTLRLDVPEGVTLYSFTFG</sequence>
<name>A0A8I0CPA2_9CORY</name>
<keyword evidence="3 7" id="KW-0812">Transmembrane</keyword>